<dbReference type="Proteomes" id="UP000681722">
    <property type="component" value="Unassembled WGS sequence"/>
</dbReference>
<dbReference type="InterPro" id="IPR039417">
    <property type="entry name" value="Peptidase_C1A_papain-like"/>
</dbReference>
<evidence type="ECO:0000313" key="11">
    <source>
        <dbReference type="EMBL" id="CAF3524257.1"/>
    </source>
</evidence>
<sequence length="697" mass="78308">MRVYNPQTVTVALESKIIASSYASLLSCSEKSNKFSQNRQLDILSSVFHFDKKIIAAVIETTGSTSNSQAFELIYSSIGYFSQTTLLNFPNGLPIEFCLTVVFSMKYETLLLNWTLIQFEDENSNIQFSLQFYGNRQTINIIFYSDQRYTVQIPQNVQYNQENRVSQVTEKLKESIYKEQKKKKTPYKECRQKGEPGENGKQGQVGNTGPIGRTGAKGETGEIGSPGKNGVDGQKDKSTLIEEIRSIVNEALEERLDYLKLRFRGPPGPRGARGEEGPQGLPGYIDCSSCISPEDGQSIQDLVDDMLNRVINKATKKLQDRLDTLKDDEFAQRVWKMYKEFYHKVYNSAEEEKQRFSKFIDNLKLIIRENFRFDEGVKTFKLSLNQYGDMDLSEFRSKLTGLLGSGIREKRHLRPKRFLFDSVKDKIKKKVNKKVHGNTNNEYTNYNSGGGGGSDAHSSSSSGGFFFSKKTKPRQKKPSRTSKASVDYRRYMNPIENQGQCGACYAFAVTASIEGTYSLKKGSSIRMSKQQLVDCSPNNGCNGGYLGATFSYIQQRSGLQSDSSYPYARRQQTCRLTQSKVGAISSYGNIQQGDEEALKQALVTYGPIAAAIHTTSDLQFYGPGKSTNTQNILDIPGCPKQVDHAITIVGYGTDNGRDYWLVRNSWGSNWGLDGYFKIARNKNNMCGIATYGYYSVI</sequence>
<dbReference type="PROSITE" id="PS51257">
    <property type="entry name" value="PROKAR_LIPOPROTEIN"/>
    <property type="match status" value="1"/>
</dbReference>
<dbReference type="Proteomes" id="UP000663829">
    <property type="component" value="Unassembled WGS sequence"/>
</dbReference>
<dbReference type="InterPro" id="IPR000668">
    <property type="entry name" value="Peptidase_C1A_C"/>
</dbReference>
<dbReference type="InterPro" id="IPR013320">
    <property type="entry name" value="ConA-like_dom_sf"/>
</dbReference>
<keyword evidence="4" id="KW-0788">Thiol protease</keyword>
<keyword evidence="6" id="KW-1015">Disulfide bond</keyword>
<dbReference type="PROSITE" id="PS00639">
    <property type="entry name" value="THIOL_PROTEASE_HIS"/>
    <property type="match status" value="1"/>
</dbReference>
<dbReference type="SUPFAM" id="SSF54001">
    <property type="entry name" value="Cysteine proteinases"/>
    <property type="match status" value="1"/>
</dbReference>
<dbReference type="Gene3D" id="1.10.287.2250">
    <property type="match status" value="1"/>
</dbReference>
<dbReference type="Pfam" id="PF08246">
    <property type="entry name" value="Inhibitor_I29"/>
    <property type="match status" value="1"/>
</dbReference>
<accession>A0A813P0E2</accession>
<dbReference type="FunFam" id="3.90.70.10:FF:000332">
    <property type="entry name" value="Cathepsin L1"/>
    <property type="match status" value="1"/>
</dbReference>
<dbReference type="EMBL" id="CAJNOQ010000040">
    <property type="protein sequence ID" value="CAF0745521.1"/>
    <property type="molecule type" value="Genomic_DNA"/>
</dbReference>
<evidence type="ECO:0000259" key="8">
    <source>
        <dbReference type="SMART" id="SM00645"/>
    </source>
</evidence>
<dbReference type="PRINTS" id="PR00705">
    <property type="entry name" value="PAPAIN"/>
</dbReference>
<evidence type="ECO:0000256" key="5">
    <source>
        <dbReference type="ARBA" id="ARBA00023145"/>
    </source>
</evidence>
<dbReference type="SUPFAM" id="SSF49899">
    <property type="entry name" value="Concanavalin A-like lectins/glucanases"/>
    <property type="match status" value="1"/>
</dbReference>
<evidence type="ECO:0000313" key="10">
    <source>
        <dbReference type="EMBL" id="CAF0745521.1"/>
    </source>
</evidence>
<dbReference type="InterPro" id="IPR000169">
    <property type="entry name" value="Pept_cys_AS"/>
</dbReference>
<evidence type="ECO:0000256" key="3">
    <source>
        <dbReference type="ARBA" id="ARBA00022801"/>
    </source>
</evidence>
<dbReference type="Gene3D" id="1.20.5.320">
    <property type="entry name" value="6-Phosphogluconate Dehydrogenase, domain 3"/>
    <property type="match status" value="1"/>
</dbReference>
<organism evidence="10 12">
    <name type="scientific">Didymodactylos carnosus</name>
    <dbReference type="NCBI Taxonomy" id="1234261"/>
    <lineage>
        <taxon>Eukaryota</taxon>
        <taxon>Metazoa</taxon>
        <taxon>Spiralia</taxon>
        <taxon>Gnathifera</taxon>
        <taxon>Rotifera</taxon>
        <taxon>Eurotatoria</taxon>
        <taxon>Bdelloidea</taxon>
        <taxon>Philodinida</taxon>
        <taxon>Philodinidae</taxon>
        <taxon>Didymodactylos</taxon>
    </lineage>
</organism>
<dbReference type="SMART" id="SM00848">
    <property type="entry name" value="Inhibitor_I29"/>
    <property type="match status" value="1"/>
</dbReference>
<keyword evidence="5" id="KW-0865">Zymogen</keyword>
<keyword evidence="2" id="KW-0645">Protease</keyword>
<dbReference type="EMBL" id="CAJOBC010000040">
    <property type="protein sequence ID" value="CAF3524257.1"/>
    <property type="molecule type" value="Genomic_DNA"/>
</dbReference>
<feature type="compositionally biased region" description="Low complexity" evidence="7">
    <location>
        <begin position="455"/>
        <end position="468"/>
    </location>
</feature>
<dbReference type="Gene3D" id="2.60.120.200">
    <property type="match status" value="1"/>
</dbReference>
<feature type="domain" description="Peptidase C1A papain C-terminal" evidence="8">
    <location>
        <begin position="482"/>
        <end position="696"/>
    </location>
</feature>
<feature type="region of interest" description="Disordered" evidence="7">
    <location>
        <begin position="431"/>
        <end position="485"/>
    </location>
</feature>
<dbReference type="AlphaFoldDB" id="A0A813P0E2"/>
<dbReference type="InterPro" id="IPR013128">
    <property type="entry name" value="Peptidase_C1A"/>
</dbReference>
<protein>
    <submittedName>
        <fullName evidence="10">Uncharacterized protein</fullName>
    </submittedName>
</protein>
<feature type="compositionally biased region" description="Basic residues" evidence="7">
    <location>
        <begin position="469"/>
        <end position="480"/>
    </location>
</feature>
<evidence type="ECO:0000256" key="1">
    <source>
        <dbReference type="ARBA" id="ARBA00008455"/>
    </source>
</evidence>
<evidence type="ECO:0000256" key="7">
    <source>
        <dbReference type="SAM" id="MobiDB-lite"/>
    </source>
</evidence>
<dbReference type="InterPro" id="IPR008160">
    <property type="entry name" value="Collagen"/>
</dbReference>
<dbReference type="GO" id="GO:0006508">
    <property type="term" value="P:proteolysis"/>
    <property type="evidence" value="ECO:0007669"/>
    <property type="project" value="UniProtKB-KW"/>
</dbReference>
<dbReference type="InterPro" id="IPR038765">
    <property type="entry name" value="Papain-like_cys_pep_sf"/>
</dbReference>
<feature type="region of interest" description="Disordered" evidence="7">
    <location>
        <begin position="179"/>
        <end position="236"/>
    </location>
</feature>
<feature type="compositionally biased region" description="Polar residues" evidence="7">
    <location>
        <begin position="437"/>
        <end position="447"/>
    </location>
</feature>
<dbReference type="SMART" id="SM00645">
    <property type="entry name" value="Pept_C1"/>
    <property type="match status" value="1"/>
</dbReference>
<reference evidence="10" key="1">
    <citation type="submission" date="2021-02" db="EMBL/GenBank/DDBJ databases">
        <authorList>
            <person name="Nowell W R."/>
        </authorList>
    </citation>
    <scope>NUCLEOTIDE SEQUENCE</scope>
</reference>
<evidence type="ECO:0000259" key="9">
    <source>
        <dbReference type="SMART" id="SM00848"/>
    </source>
</evidence>
<keyword evidence="12" id="KW-1185">Reference proteome</keyword>
<evidence type="ECO:0000256" key="4">
    <source>
        <dbReference type="ARBA" id="ARBA00022807"/>
    </source>
</evidence>
<dbReference type="GO" id="GO:0008234">
    <property type="term" value="F:cysteine-type peptidase activity"/>
    <property type="evidence" value="ECO:0007669"/>
    <property type="project" value="UniProtKB-KW"/>
</dbReference>
<dbReference type="PROSITE" id="PS00640">
    <property type="entry name" value="THIOL_PROTEASE_ASN"/>
    <property type="match status" value="1"/>
</dbReference>
<proteinExistence type="inferred from homology"/>
<feature type="compositionally biased region" description="Basic and acidic residues" evidence="7">
    <location>
        <begin position="186"/>
        <end position="198"/>
    </location>
</feature>
<keyword evidence="3" id="KW-0378">Hydrolase</keyword>
<evidence type="ECO:0000256" key="2">
    <source>
        <dbReference type="ARBA" id="ARBA00022670"/>
    </source>
</evidence>
<feature type="domain" description="Cathepsin propeptide inhibitor" evidence="9">
    <location>
        <begin position="335"/>
        <end position="395"/>
    </location>
</feature>
<dbReference type="CDD" id="cd02248">
    <property type="entry name" value="Peptidase_C1A"/>
    <property type="match status" value="1"/>
</dbReference>
<gene>
    <name evidence="10" type="ORF">GPM918_LOCUS516</name>
    <name evidence="11" type="ORF">SRO942_LOCUS517</name>
</gene>
<dbReference type="PROSITE" id="PS00139">
    <property type="entry name" value="THIOL_PROTEASE_CYS"/>
    <property type="match status" value="1"/>
</dbReference>
<name>A0A813P0E2_9BILA</name>
<dbReference type="PANTHER" id="PTHR12411">
    <property type="entry name" value="CYSTEINE PROTEASE FAMILY C1-RELATED"/>
    <property type="match status" value="1"/>
</dbReference>
<dbReference type="InterPro" id="IPR025661">
    <property type="entry name" value="Pept_asp_AS"/>
</dbReference>
<comment type="similarity">
    <text evidence="1">Belongs to the peptidase C1 family.</text>
</comment>
<dbReference type="Pfam" id="PF01391">
    <property type="entry name" value="Collagen"/>
    <property type="match status" value="1"/>
</dbReference>
<evidence type="ECO:0000313" key="12">
    <source>
        <dbReference type="Proteomes" id="UP000663829"/>
    </source>
</evidence>
<dbReference type="InterPro" id="IPR025660">
    <property type="entry name" value="Pept_his_AS"/>
</dbReference>
<comment type="caution">
    <text evidence="10">The sequence shown here is derived from an EMBL/GenBank/DDBJ whole genome shotgun (WGS) entry which is preliminary data.</text>
</comment>
<dbReference type="Pfam" id="PF00112">
    <property type="entry name" value="Peptidase_C1"/>
    <property type="match status" value="1"/>
</dbReference>
<dbReference type="Gene3D" id="3.90.70.10">
    <property type="entry name" value="Cysteine proteinases"/>
    <property type="match status" value="1"/>
</dbReference>
<evidence type="ECO:0000256" key="6">
    <source>
        <dbReference type="ARBA" id="ARBA00023157"/>
    </source>
</evidence>
<dbReference type="OrthoDB" id="640249at2759"/>
<dbReference type="InterPro" id="IPR013201">
    <property type="entry name" value="Prot_inhib_I29"/>
</dbReference>